<evidence type="ECO:0000313" key="5">
    <source>
        <dbReference type="Proteomes" id="UP001600165"/>
    </source>
</evidence>
<dbReference type="SUPFAM" id="SSF48452">
    <property type="entry name" value="TPR-like"/>
    <property type="match status" value="2"/>
</dbReference>
<dbReference type="Gene3D" id="1.25.40.10">
    <property type="entry name" value="Tetratricopeptide repeat domain"/>
    <property type="match status" value="3"/>
</dbReference>
<name>A0ABW6IF48_9CYAN</name>
<feature type="repeat" description="TPR" evidence="3">
    <location>
        <begin position="103"/>
        <end position="136"/>
    </location>
</feature>
<feature type="repeat" description="TPR" evidence="3">
    <location>
        <begin position="69"/>
        <end position="102"/>
    </location>
</feature>
<evidence type="ECO:0000256" key="1">
    <source>
        <dbReference type="ARBA" id="ARBA00022737"/>
    </source>
</evidence>
<dbReference type="EMBL" id="JBHZOL010000071">
    <property type="protein sequence ID" value="MFE4106781.1"/>
    <property type="molecule type" value="Genomic_DNA"/>
</dbReference>
<protein>
    <submittedName>
        <fullName evidence="4">Tetratricopeptide repeat protein</fullName>
    </submittedName>
</protein>
<dbReference type="InterPro" id="IPR019734">
    <property type="entry name" value="TPR_rpt"/>
</dbReference>
<dbReference type="Proteomes" id="UP001600165">
    <property type="component" value="Unassembled WGS sequence"/>
</dbReference>
<dbReference type="RefSeq" id="WP_377964856.1">
    <property type="nucleotide sequence ID" value="NZ_JBHZOL010000071.1"/>
</dbReference>
<keyword evidence="2 3" id="KW-0802">TPR repeat</keyword>
<sequence length="267" mass="29906">MQDSFQQGVDAFQSQRYEQAIAAFTQAIRQNPNRAAAYGNRCLAYLKLNQNSLAIADCTQALERDFSNAEFYLNRGLANYRLGLYTAAIDNYNQVLSLKPDDYRAFYNRGLAEFGLAHYSAAIADYNRSLQRTPQLSAARMAAIYDDRGAAYLLIQKPAAAVRDFLQAINYDASDSSAFFNLACACHQQGYELAAIEYFSQVLGMDSHQAQTYLNRGLIYSQIGKKQQAIADLHQAAHYLQQQGSQAAYQQVTRILHQLQTEPSVFG</sequence>
<organism evidence="4 5">
    <name type="scientific">Almyronema epifaneia S1</name>
    <dbReference type="NCBI Taxonomy" id="2991925"/>
    <lineage>
        <taxon>Bacteria</taxon>
        <taxon>Bacillati</taxon>
        <taxon>Cyanobacteriota</taxon>
        <taxon>Cyanophyceae</taxon>
        <taxon>Nodosilineales</taxon>
        <taxon>Nodosilineaceae</taxon>
        <taxon>Almyronema</taxon>
        <taxon>Almyronema epifaneia</taxon>
    </lineage>
</organism>
<dbReference type="InterPro" id="IPR011990">
    <property type="entry name" value="TPR-like_helical_dom_sf"/>
</dbReference>
<keyword evidence="1" id="KW-0677">Repeat</keyword>
<dbReference type="Pfam" id="PF13432">
    <property type="entry name" value="TPR_16"/>
    <property type="match status" value="1"/>
</dbReference>
<keyword evidence="5" id="KW-1185">Reference proteome</keyword>
<dbReference type="InterPro" id="IPR050498">
    <property type="entry name" value="Ycf3"/>
</dbReference>
<dbReference type="Pfam" id="PF13181">
    <property type="entry name" value="TPR_8"/>
    <property type="match status" value="4"/>
</dbReference>
<proteinExistence type="predicted"/>
<dbReference type="SMART" id="SM00028">
    <property type="entry name" value="TPR"/>
    <property type="match status" value="7"/>
</dbReference>
<dbReference type="PANTHER" id="PTHR44858:SF1">
    <property type="entry name" value="UDP-N-ACETYLGLUCOSAMINE--PEPTIDE N-ACETYLGLUCOSAMINYLTRANSFERASE SPINDLY-RELATED"/>
    <property type="match status" value="1"/>
</dbReference>
<reference evidence="4 5" key="1">
    <citation type="submission" date="2024-10" db="EMBL/GenBank/DDBJ databases">
        <authorList>
            <person name="Ratan Roy A."/>
            <person name="Morales Sandoval P.H."/>
            <person name="De Los Santos Villalobos S."/>
            <person name="Chakraborty S."/>
            <person name="Mukherjee J."/>
        </authorList>
    </citation>
    <scope>NUCLEOTIDE SEQUENCE [LARGE SCALE GENOMIC DNA]</scope>
    <source>
        <strain evidence="4 5">S1</strain>
    </source>
</reference>
<dbReference type="PANTHER" id="PTHR44858">
    <property type="entry name" value="TETRATRICOPEPTIDE REPEAT PROTEIN 6"/>
    <property type="match status" value="1"/>
</dbReference>
<dbReference type="PROSITE" id="PS50005">
    <property type="entry name" value="TPR"/>
    <property type="match status" value="2"/>
</dbReference>
<accession>A0ABW6IF48</accession>
<gene>
    <name evidence="4" type="ORF">ACFVKH_10870</name>
</gene>
<comment type="caution">
    <text evidence="4">The sequence shown here is derived from an EMBL/GenBank/DDBJ whole genome shotgun (WGS) entry which is preliminary data.</text>
</comment>
<evidence type="ECO:0000256" key="2">
    <source>
        <dbReference type="ARBA" id="ARBA00022803"/>
    </source>
</evidence>
<evidence type="ECO:0000313" key="4">
    <source>
        <dbReference type="EMBL" id="MFE4106781.1"/>
    </source>
</evidence>
<evidence type="ECO:0000256" key="3">
    <source>
        <dbReference type="PROSITE-ProRule" id="PRU00339"/>
    </source>
</evidence>
<dbReference type="PROSITE" id="PS50293">
    <property type="entry name" value="TPR_REGION"/>
    <property type="match status" value="1"/>
</dbReference>